<gene>
    <name evidence="1" type="ORF">GA0061074_10478</name>
</gene>
<reference evidence="2" key="1">
    <citation type="submission" date="2016-08" db="EMBL/GenBank/DDBJ databases">
        <authorList>
            <person name="Varghese N."/>
            <person name="Submissions Spin"/>
        </authorList>
    </citation>
    <scope>NUCLEOTIDE SEQUENCE [LARGE SCALE GENOMIC DNA]</scope>
    <source>
        <strain evidence="2">R-53094</strain>
    </source>
</reference>
<dbReference type="OrthoDB" id="2418342at2"/>
<dbReference type="STRING" id="1505725.GA0061074_10478"/>
<sequence length="147" mass="16011">MAVNDYYFGYGASGRGDWYANTLDGQMKVQNENNPGLTAFSIHIIGGVVFLTMKDDSTGRQNKVVESTAGGYSDEVDMSKPITKYILGDNDKVYGLKTSDEQVSLTTGFGEYNDDGTTSDYQPAQDFVLSGDNAAQAELQKLISAYR</sequence>
<keyword evidence="2" id="KW-1185">Reference proteome</keyword>
<accession>A0A1C4A8Y5</accession>
<evidence type="ECO:0000313" key="1">
    <source>
        <dbReference type="EMBL" id="SCB90982.1"/>
    </source>
</evidence>
<dbReference type="Proteomes" id="UP000199268">
    <property type="component" value="Unassembled WGS sequence"/>
</dbReference>
<dbReference type="RefSeq" id="WP_092462171.1">
    <property type="nucleotide sequence ID" value="NZ_BJEE01000001.1"/>
</dbReference>
<name>A0A1C4A8Y5_9LACO</name>
<dbReference type="EMBL" id="FMAO01000004">
    <property type="protein sequence ID" value="SCB90982.1"/>
    <property type="molecule type" value="Genomic_DNA"/>
</dbReference>
<proteinExistence type="predicted"/>
<dbReference type="AlphaFoldDB" id="A0A1C4A8Y5"/>
<protein>
    <submittedName>
        <fullName evidence="1">Uncharacterized protein</fullName>
    </submittedName>
</protein>
<organism evidence="1 2">
    <name type="scientific">Weissella bombi</name>
    <dbReference type="NCBI Taxonomy" id="1505725"/>
    <lineage>
        <taxon>Bacteria</taxon>
        <taxon>Bacillati</taxon>
        <taxon>Bacillota</taxon>
        <taxon>Bacilli</taxon>
        <taxon>Lactobacillales</taxon>
        <taxon>Lactobacillaceae</taxon>
        <taxon>Weissella</taxon>
    </lineage>
</organism>
<evidence type="ECO:0000313" key="2">
    <source>
        <dbReference type="Proteomes" id="UP000199268"/>
    </source>
</evidence>